<evidence type="ECO:0000256" key="4">
    <source>
        <dbReference type="SAM" id="Phobius"/>
    </source>
</evidence>
<evidence type="ECO:0000256" key="2">
    <source>
        <dbReference type="ARBA" id="ARBA00023054"/>
    </source>
</evidence>
<feature type="transmembrane region" description="Helical" evidence="4">
    <location>
        <begin position="61"/>
        <end position="84"/>
    </location>
</feature>
<dbReference type="InterPro" id="IPR050465">
    <property type="entry name" value="UPF0194_transport"/>
</dbReference>
<dbReference type="Gene3D" id="2.40.50.100">
    <property type="match status" value="1"/>
</dbReference>
<dbReference type="Pfam" id="PF25917">
    <property type="entry name" value="BSH_RND"/>
    <property type="match status" value="1"/>
</dbReference>
<feature type="coiled-coil region" evidence="3">
    <location>
        <begin position="226"/>
        <end position="253"/>
    </location>
</feature>
<keyword evidence="8" id="KW-1185">Reference proteome</keyword>
<proteinExistence type="predicted"/>
<feature type="domain" description="Multidrug resistance protein MdtA-like barrel-sandwich hybrid" evidence="5">
    <location>
        <begin position="122"/>
        <end position="282"/>
    </location>
</feature>
<protein>
    <submittedName>
        <fullName evidence="7">Secretion protein HlyD</fullName>
    </submittedName>
</protein>
<evidence type="ECO:0000256" key="1">
    <source>
        <dbReference type="ARBA" id="ARBA00004196"/>
    </source>
</evidence>
<keyword evidence="4" id="KW-0812">Transmembrane</keyword>
<evidence type="ECO:0000313" key="8">
    <source>
        <dbReference type="Proteomes" id="UP001320544"/>
    </source>
</evidence>
<dbReference type="InterPro" id="IPR058636">
    <property type="entry name" value="Beta-barrel_YknX"/>
</dbReference>
<keyword evidence="2 3" id="KW-0175">Coiled coil</keyword>
<evidence type="ECO:0000259" key="5">
    <source>
        <dbReference type="Pfam" id="PF25917"/>
    </source>
</evidence>
<dbReference type="SUPFAM" id="SSF111369">
    <property type="entry name" value="HlyD-like secretion proteins"/>
    <property type="match status" value="2"/>
</dbReference>
<evidence type="ECO:0000313" key="7">
    <source>
        <dbReference type="EMBL" id="BDE95156.1"/>
    </source>
</evidence>
<name>A0ABM7WG43_9ACTN</name>
<dbReference type="Proteomes" id="UP001320544">
    <property type="component" value="Chromosome"/>
</dbReference>
<dbReference type="RefSeq" id="WP_244411610.1">
    <property type="nucleotide sequence ID" value="NZ_AP025564.1"/>
</dbReference>
<comment type="subcellular location">
    <subcellularLocation>
        <location evidence="1">Cell envelope</location>
    </subcellularLocation>
</comment>
<dbReference type="Gene3D" id="2.40.420.20">
    <property type="match status" value="1"/>
</dbReference>
<accession>A0ABM7WG43</accession>
<dbReference type="Gene3D" id="2.40.30.170">
    <property type="match status" value="1"/>
</dbReference>
<evidence type="ECO:0000256" key="3">
    <source>
        <dbReference type="SAM" id="Coils"/>
    </source>
</evidence>
<keyword evidence="4" id="KW-0472">Membrane</keyword>
<gene>
    <name evidence="7" type="ORF">CE91St30_04890</name>
</gene>
<sequence length="478" mass="48587">MTRNEEIPNDSADPHRMPAAGYGYNAYDPIVPAAVDADALADMRAYSSLKEKRKKAKRKKAITIAIVCTVLVIAIAGGLTWFFASSAAGPTDDAPLPTAFVERGTFSDAVSASGKLTPVSSVSATPEVDGLVGEVLVSEGDTVTAGQTLYTIVNDDLDKAVVQAQQGINEASNGVSQAQLAVDEAYRSKQAGLNAAASASAVADEAEAVGGSAAPTFDVAQADSAIKQAELSLASAQTALANAQSAYDDAVAKAEKRTVVAAIDGSVVSVNIEPGKALANASGAASPMQIADLSQMTVSVEVNEIDILKIETGQEAVLTFSAIPDLSLTGTVSRIATMNTGASDGANMGYTGTVTYAVDLLITEPDPRLKPGMTAKASIESQKIENALMVPVSAVQTMSATEGFVYVVDPEDPANMEERAVEILASNGLTMAVKGALAEGDEIMMVGDVGASGSMGYGADAGGSASGSMEATAETVVG</sequence>
<dbReference type="EMBL" id="AP025564">
    <property type="protein sequence ID" value="BDE95156.1"/>
    <property type="molecule type" value="Genomic_DNA"/>
</dbReference>
<reference evidence="7 8" key="1">
    <citation type="submission" date="2022-01" db="EMBL/GenBank/DDBJ databases">
        <title>Novel bile acid biosynthetic pathways are enriched in the microbiome of centenarians.</title>
        <authorList>
            <person name="Sato Y."/>
            <person name="Atarashi K."/>
            <person name="Plichta R.D."/>
            <person name="Arai Y."/>
            <person name="Sasajima S."/>
            <person name="Kearney M.S."/>
            <person name="Suda W."/>
            <person name="Takeshita K."/>
            <person name="Sasaki T."/>
            <person name="Okamoto S."/>
            <person name="Skelly N.A."/>
            <person name="Okamura Y."/>
            <person name="Vlamakis H."/>
            <person name="Li Y."/>
            <person name="Tanoue T."/>
            <person name="Takei H."/>
            <person name="Nittono H."/>
            <person name="Narushima S."/>
            <person name="Irie J."/>
            <person name="Itoh H."/>
            <person name="Moriya K."/>
            <person name="Sugiura Y."/>
            <person name="Suematsu M."/>
            <person name="Moritoki N."/>
            <person name="Shibata S."/>
            <person name="Littman R.D."/>
            <person name="Fischbach A.M."/>
            <person name="Uwamino Y."/>
            <person name="Inoue T."/>
            <person name="Honda A."/>
            <person name="Hattori M."/>
            <person name="Murai T."/>
            <person name="Xavier J.R."/>
            <person name="Hirose N."/>
            <person name="Honda K."/>
        </authorList>
    </citation>
    <scope>NUCLEOTIDE SEQUENCE [LARGE SCALE GENOMIC DNA]</scope>
    <source>
        <strain evidence="7 8">CE91-St30</strain>
    </source>
</reference>
<evidence type="ECO:0000259" key="6">
    <source>
        <dbReference type="Pfam" id="PF25990"/>
    </source>
</evidence>
<dbReference type="Pfam" id="PF25990">
    <property type="entry name" value="Beta-barrel_YknX"/>
    <property type="match status" value="1"/>
</dbReference>
<feature type="domain" description="YknX-like beta-barrel" evidence="6">
    <location>
        <begin position="296"/>
        <end position="378"/>
    </location>
</feature>
<dbReference type="InterPro" id="IPR058625">
    <property type="entry name" value="MdtA-like_BSH"/>
</dbReference>
<organism evidence="7 8">
    <name type="scientific">Raoultibacter timonensis</name>
    <dbReference type="NCBI Taxonomy" id="1907662"/>
    <lineage>
        <taxon>Bacteria</taxon>
        <taxon>Bacillati</taxon>
        <taxon>Actinomycetota</taxon>
        <taxon>Coriobacteriia</taxon>
        <taxon>Eggerthellales</taxon>
        <taxon>Eggerthellaceae</taxon>
        <taxon>Raoultibacter</taxon>
    </lineage>
</organism>
<dbReference type="PANTHER" id="PTHR32347">
    <property type="entry name" value="EFFLUX SYSTEM COMPONENT YKNX-RELATED"/>
    <property type="match status" value="1"/>
</dbReference>
<keyword evidence="4" id="KW-1133">Transmembrane helix</keyword>